<dbReference type="RefSeq" id="WP_210001150.1">
    <property type="nucleotide sequence ID" value="NZ_BAAAJY010000016.1"/>
</dbReference>
<dbReference type="CDD" id="cd04301">
    <property type="entry name" value="NAT_SF"/>
    <property type="match status" value="2"/>
</dbReference>
<evidence type="ECO:0000256" key="2">
    <source>
        <dbReference type="ARBA" id="ARBA00023315"/>
    </source>
</evidence>
<organism evidence="4 5">
    <name type="scientific">Paeniglutamicibacter kerguelensis</name>
    <dbReference type="NCBI Taxonomy" id="254788"/>
    <lineage>
        <taxon>Bacteria</taxon>
        <taxon>Bacillati</taxon>
        <taxon>Actinomycetota</taxon>
        <taxon>Actinomycetes</taxon>
        <taxon>Micrococcales</taxon>
        <taxon>Micrococcaceae</taxon>
        <taxon>Paeniglutamicibacter</taxon>
    </lineage>
</organism>
<keyword evidence="5" id="KW-1185">Reference proteome</keyword>
<dbReference type="PROSITE" id="PS51186">
    <property type="entry name" value="GNAT"/>
    <property type="match status" value="2"/>
</dbReference>
<evidence type="ECO:0000313" key="5">
    <source>
        <dbReference type="Proteomes" id="UP001296993"/>
    </source>
</evidence>
<name>A0ABS4XJ20_9MICC</name>
<dbReference type="EMBL" id="JAGIOF010000001">
    <property type="protein sequence ID" value="MBP2388268.1"/>
    <property type="molecule type" value="Genomic_DNA"/>
</dbReference>
<dbReference type="PANTHER" id="PTHR43877">
    <property type="entry name" value="AMINOALKYLPHOSPHONATE N-ACETYLTRANSFERASE-RELATED-RELATED"/>
    <property type="match status" value="1"/>
</dbReference>
<protein>
    <submittedName>
        <fullName evidence="4">Ribosomal protein S18 acetylase RimI-like enzyme</fullName>
    </submittedName>
</protein>
<reference evidence="4 5" key="1">
    <citation type="submission" date="2021-03" db="EMBL/GenBank/DDBJ databases">
        <title>Sequencing the genomes of 1000 actinobacteria strains.</title>
        <authorList>
            <person name="Klenk H.-P."/>
        </authorList>
    </citation>
    <scope>NUCLEOTIDE SEQUENCE [LARGE SCALE GENOMIC DNA]</scope>
    <source>
        <strain evidence="4 5">DSM 15797</strain>
    </source>
</reference>
<dbReference type="Proteomes" id="UP001296993">
    <property type="component" value="Unassembled WGS sequence"/>
</dbReference>
<dbReference type="Pfam" id="PF00583">
    <property type="entry name" value="Acetyltransf_1"/>
    <property type="match status" value="2"/>
</dbReference>
<dbReference type="InterPro" id="IPR016181">
    <property type="entry name" value="Acyl_CoA_acyltransferase"/>
</dbReference>
<comment type="caution">
    <text evidence="4">The sequence shown here is derived from an EMBL/GenBank/DDBJ whole genome shotgun (WGS) entry which is preliminary data.</text>
</comment>
<sequence>MNLLYDWIRNENVQAWAELTNHLAVVDCTDEFYEAEDLLEELHEPGMEPERDTVAVWDGNRLVGFAQLRVGHQLREGLSRVSITGGVHLEYRRQGVGTKLMDILESRARQKSAQLHPGAPAAVDMWGNAPGHSAGAMAEARGYLPARYFQDMTVKAEEFRKSSMELGVNDSLKVLPYSPEWAESIRLLDNEAFADHWGSTPKTADEWEAMTSARTFRAECSRILVEKQPGSLRPRVLSYALSSEWVPNELYVARVGTARDSRGKGYAGRLLSDVIAAALADGFTEVGLSVDVQSPTGAVGVYERLGFSVTRTGTMYRKDILRSADASCRSFEPR</sequence>
<dbReference type="Gene3D" id="3.40.630.30">
    <property type="match status" value="1"/>
</dbReference>
<dbReference type="SUPFAM" id="SSF55729">
    <property type="entry name" value="Acyl-CoA N-acyltransferases (Nat)"/>
    <property type="match status" value="2"/>
</dbReference>
<keyword evidence="2" id="KW-0012">Acyltransferase</keyword>
<accession>A0ABS4XJ20</accession>
<proteinExistence type="predicted"/>
<dbReference type="InterPro" id="IPR050832">
    <property type="entry name" value="Bact_Acetyltransf"/>
</dbReference>
<feature type="domain" description="N-acetyltransferase" evidence="3">
    <location>
        <begin position="172"/>
        <end position="327"/>
    </location>
</feature>
<evidence type="ECO:0000256" key="1">
    <source>
        <dbReference type="ARBA" id="ARBA00022679"/>
    </source>
</evidence>
<feature type="domain" description="N-acetyltransferase" evidence="3">
    <location>
        <begin position="11"/>
        <end position="157"/>
    </location>
</feature>
<evidence type="ECO:0000313" key="4">
    <source>
        <dbReference type="EMBL" id="MBP2388268.1"/>
    </source>
</evidence>
<keyword evidence="1" id="KW-0808">Transferase</keyword>
<gene>
    <name evidence="4" type="ORF">JOF47_003779</name>
</gene>
<dbReference type="PANTHER" id="PTHR43877:SF2">
    <property type="entry name" value="AMINOALKYLPHOSPHONATE N-ACETYLTRANSFERASE-RELATED"/>
    <property type="match status" value="1"/>
</dbReference>
<dbReference type="InterPro" id="IPR000182">
    <property type="entry name" value="GNAT_dom"/>
</dbReference>
<evidence type="ECO:0000259" key="3">
    <source>
        <dbReference type="PROSITE" id="PS51186"/>
    </source>
</evidence>